<feature type="chain" id="PRO_5002596243" evidence="2">
    <location>
        <begin position="26"/>
        <end position="323"/>
    </location>
</feature>
<dbReference type="PATRIC" id="fig|34073.19.peg.5932"/>
<dbReference type="PIRSF" id="PIRSF017082">
    <property type="entry name" value="YflP"/>
    <property type="match status" value="1"/>
</dbReference>
<dbReference type="CDD" id="cd13578">
    <property type="entry name" value="PBP2_Bug27"/>
    <property type="match status" value="1"/>
</dbReference>
<dbReference type="EMBL" id="JZWI01000038">
    <property type="protein sequence ID" value="KLN53133.1"/>
    <property type="molecule type" value="Genomic_DNA"/>
</dbReference>
<organism evidence="3 4">
    <name type="scientific">Variovorax paradoxus</name>
    <dbReference type="NCBI Taxonomy" id="34073"/>
    <lineage>
        <taxon>Bacteria</taxon>
        <taxon>Pseudomonadati</taxon>
        <taxon>Pseudomonadota</taxon>
        <taxon>Betaproteobacteria</taxon>
        <taxon>Burkholderiales</taxon>
        <taxon>Comamonadaceae</taxon>
        <taxon>Variovorax</taxon>
    </lineage>
</organism>
<evidence type="ECO:0000256" key="1">
    <source>
        <dbReference type="ARBA" id="ARBA00006987"/>
    </source>
</evidence>
<dbReference type="Gene3D" id="3.40.190.150">
    <property type="entry name" value="Bordetella uptake gene, domain 1"/>
    <property type="match status" value="1"/>
</dbReference>
<keyword evidence="3" id="KW-0675">Receptor</keyword>
<dbReference type="Proteomes" id="UP000035170">
    <property type="component" value="Unassembled WGS sequence"/>
</dbReference>
<dbReference type="RefSeq" id="WP_047787015.1">
    <property type="nucleotide sequence ID" value="NZ_JZWI01000038.1"/>
</dbReference>
<dbReference type="AlphaFoldDB" id="A0A0H2LS62"/>
<keyword evidence="2" id="KW-0732">Signal</keyword>
<dbReference type="Pfam" id="PF03401">
    <property type="entry name" value="TctC"/>
    <property type="match status" value="1"/>
</dbReference>
<gene>
    <name evidence="3" type="ORF">VPARA_57780</name>
</gene>
<sequence>MQSRNAPVLCALASAAVLFCSSAFAAYPEKTITIVVPTAAGGANDAMARVIGQAMSAALKQPVVIDNKAGANGAIASEFVMRAAPDGYTLMLGYVATHAMNPALQKLRYDPVKDFEPVAMVGTSATLMVVTPSVKANNAKELVAALKAAPDKTSYASAGNGTAPHFAAEMFKLSTGTSMLHVPYKGSAPAITDTLGGQTQVMFPSLFTAMPYVKAGKLKAIGVAGTKRSLQMPDVPTLKEQGIDNVDVSQWYGIFAPAKTPKPVIEQLNKVLNAALADPGIVKKLEDHGAEVEIMTPEQMRTYVQQEQVKWKKVVQAAKLSAD</sequence>
<evidence type="ECO:0000313" key="3">
    <source>
        <dbReference type="EMBL" id="KLN53133.1"/>
    </source>
</evidence>
<reference evidence="3 4" key="1">
    <citation type="submission" date="2015-03" db="EMBL/GenBank/DDBJ databases">
        <title>Genome sequence of Variovorax paradoxus TBEA6.</title>
        <authorList>
            <person name="Poehlein A."/>
            <person name="Schuldes J."/>
            <person name="Wuebbeler J.H."/>
            <person name="Hiessl S."/>
            <person name="Steinbuechel A."/>
            <person name="Daniel R."/>
        </authorList>
    </citation>
    <scope>NUCLEOTIDE SEQUENCE [LARGE SCALE GENOMIC DNA]</scope>
    <source>
        <strain evidence="3 4">TBEA6</strain>
    </source>
</reference>
<dbReference type="PANTHER" id="PTHR42928:SF5">
    <property type="entry name" value="BLR1237 PROTEIN"/>
    <property type="match status" value="1"/>
</dbReference>
<name>A0A0H2LS62_VARPD</name>
<evidence type="ECO:0000256" key="2">
    <source>
        <dbReference type="SAM" id="SignalP"/>
    </source>
</evidence>
<evidence type="ECO:0000313" key="4">
    <source>
        <dbReference type="Proteomes" id="UP000035170"/>
    </source>
</evidence>
<accession>A0A0H2LS62</accession>
<keyword evidence="4" id="KW-1185">Reference proteome</keyword>
<dbReference type="InterPro" id="IPR042100">
    <property type="entry name" value="Bug_dom1"/>
</dbReference>
<comment type="similarity">
    <text evidence="1">Belongs to the UPF0065 (bug) family.</text>
</comment>
<dbReference type="SUPFAM" id="SSF53850">
    <property type="entry name" value="Periplasmic binding protein-like II"/>
    <property type="match status" value="1"/>
</dbReference>
<dbReference type="Gene3D" id="3.40.190.10">
    <property type="entry name" value="Periplasmic binding protein-like II"/>
    <property type="match status" value="1"/>
</dbReference>
<feature type="signal peptide" evidence="2">
    <location>
        <begin position="1"/>
        <end position="25"/>
    </location>
</feature>
<comment type="caution">
    <text evidence="3">The sequence shown here is derived from an EMBL/GenBank/DDBJ whole genome shotgun (WGS) entry which is preliminary data.</text>
</comment>
<dbReference type="PANTHER" id="PTHR42928">
    <property type="entry name" value="TRICARBOXYLATE-BINDING PROTEIN"/>
    <property type="match status" value="1"/>
</dbReference>
<dbReference type="InterPro" id="IPR005064">
    <property type="entry name" value="BUG"/>
</dbReference>
<protein>
    <submittedName>
        <fullName evidence="3">Tripartite tricarboxylate transporter family receptor</fullName>
    </submittedName>
</protein>
<proteinExistence type="inferred from homology"/>